<dbReference type="PANTHER" id="PTHR37984">
    <property type="entry name" value="PROTEIN CBG26694"/>
    <property type="match status" value="1"/>
</dbReference>
<dbReference type="Pfam" id="PF17921">
    <property type="entry name" value="Integrase_H2C2"/>
    <property type="match status" value="1"/>
</dbReference>
<reference evidence="3 4" key="1">
    <citation type="submission" date="2016-03" db="EMBL/GenBank/DDBJ databases">
        <title>Cyphomyrmex costatus WGS genome.</title>
        <authorList>
            <person name="Nygaard S."/>
            <person name="Hu H."/>
            <person name="Boomsma J."/>
            <person name="Zhang G."/>
        </authorList>
    </citation>
    <scope>NUCLEOTIDE SEQUENCE [LARGE SCALE GENOMIC DNA]</scope>
    <source>
        <strain evidence="3">MS0001</strain>
        <tissue evidence="3">Whole body</tissue>
    </source>
</reference>
<dbReference type="Gene3D" id="3.30.420.10">
    <property type="entry name" value="Ribonuclease H-like superfamily/Ribonuclease H"/>
    <property type="match status" value="1"/>
</dbReference>
<dbReference type="InterPro" id="IPR012337">
    <property type="entry name" value="RNaseH-like_sf"/>
</dbReference>
<gene>
    <name evidence="3" type="ORF">ALC62_13538</name>
</gene>
<dbReference type="Gene3D" id="1.10.340.70">
    <property type="match status" value="1"/>
</dbReference>
<dbReference type="EMBL" id="KQ978269">
    <property type="protein sequence ID" value="KYM95811.1"/>
    <property type="molecule type" value="Genomic_DNA"/>
</dbReference>
<dbReference type="PANTHER" id="PTHR37984:SF5">
    <property type="entry name" value="PROTEIN NYNRIN-LIKE"/>
    <property type="match status" value="1"/>
</dbReference>
<protein>
    <recommendedName>
        <fullName evidence="1">RNA-directed DNA polymerase</fullName>
        <ecNumber evidence="1">2.7.7.49</ecNumber>
    </recommendedName>
</protein>
<dbReference type="FunFam" id="3.30.420.10:FF:000063">
    <property type="entry name" value="Retrovirus-related Pol polyprotein from transposon 297-like Protein"/>
    <property type="match status" value="1"/>
</dbReference>
<dbReference type="EC" id="2.7.7.49" evidence="1"/>
<dbReference type="FunFam" id="1.10.340.70:FF:000003">
    <property type="entry name" value="Protein CBG25708"/>
    <property type="match status" value="1"/>
</dbReference>
<dbReference type="AlphaFoldDB" id="A0A151I9S1"/>
<sequence>MSNLSISVKQTPCPDLFKKPKQVLPIQNWKKSLQEIETELQQLVQESGRFLPKTAREELQRATYKDGILAEVIDRLQTGWLSSDTKDSDLLHYYRRRDYLSVVDRTLVSDDKIVIPYSLRPDVLRQLHVAHPGIRRMVQLTRHYFYWPAMKSDIEKFVKSCKHCAETASNPIKEPLHPWPESKSSWDRIHMDFAGPIQGQWLLIIVDSYSRFVDAEWFSTITAAATCKYLRRLFFRYGPPKVIVSDNGTQFTATEFAQLCTEFNIIHLRSPPGHPQSNGLAERMVNTLKRSLELPTSSQKETRLNQVLYTYNYTPCEATPDHKSPAEIFFGRKFRTPLDIFTPTEKPKSNLFHQQSQMKKQFDTHHGAKARHFVPGQQVQLSDGRRVPGKIVNIIGSTIARIRVDKGIIKRHFNQIWNRTVSSSEETNYSIEDLLPSVPNPTADPPPFQLPFEGANFSSNVVPPAQAQEEPVVRRSSRLARDARLNYRSLAGFRPYGKHSA</sequence>
<name>A0A151I9S1_9HYME</name>
<feature type="domain" description="Integrase catalytic" evidence="2">
    <location>
        <begin position="174"/>
        <end position="333"/>
    </location>
</feature>
<dbReference type="InterPro" id="IPR036397">
    <property type="entry name" value="RNaseH_sf"/>
</dbReference>
<dbReference type="GO" id="GO:0003964">
    <property type="term" value="F:RNA-directed DNA polymerase activity"/>
    <property type="evidence" value="ECO:0007669"/>
    <property type="project" value="UniProtKB-EC"/>
</dbReference>
<evidence type="ECO:0000256" key="1">
    <source>
        <dbReference type="ARBA" id="ARBA00012493"/>
    </source>
</evidence>
<evidence type="ECO:0000259" key="2">
    <source>
        <dbReference type="PROSITE" id="PS50994"/>
    </source>
</evidence>
<proteinExistence type="predicted"/>
<dbReference type="PROSITE" id="PS50994">
    <property type="entry name" value="INTEGRASE"/>
    <property type="match status" value="1"/>
</dbReference>
<dbReference type="InterPro" id="IPR001584">
    <property type="entry name" value="Integrase_cat-core"/>
</dbReference>
<dbReference type="STRING" id="456900.A0A151I9S1"/>
<evidence type="ECO:0000313" key="3">
    <source>
        <dbReference type="EMBL" id="KYM95811.1"/>
    </source>
</evidence>
<dbReference type="SUPFAM" id="SSF53098">
    <property type="entry name" value="Ribonuclease H-like"/>
    <property type="match status" value="1"/>
</dbReference>
<evidence type="ECO:0000313" key="4">
    <source>
        <dbReference type="Proteomes" id="UP000078542"/>
    </source>
</evidence>
<accession>A0A151I9S1</accession>
<dbReference type="GO" id="GO:0015074">
    <property type="term" value="P:DNA integration"/>
    <property type="evidence" value="ECO:0007669"/>
    <property type="project" value="InterPro"/>
</dbReference>
<dbReference type="InterPro" id="IPR050951">
    <property type="entry name" value="Retrovirus_Pol_polyprotein"/>
</dbReference>
<dbReference type="Pfam" id="PF00665">
    <property type="entry name" value="rve"/>
    <property type="match status" value="1"/>
</dbReference>
<dbReference type="InterPro" id="IPR041588">
    <property type="entry name" value="Integrase_H2C2"/>
</dbReference>
<organism evidence="3 4">
    <name type="scientific">Cyphomyrmex costatus</name>
    <dbReference type="NCBI Taxonomy" id="456900"/>
    <lineage>
        <taxon>Eukaryota</taxon>
        <taxon>Metazoa</taxon>
        <taxon>Ecdysozoa</taxon>
        <taxon>Arthropoda</taxon>
        <taxon>Hexapoda</taxon>
        <taxon>Insecta</taxon>
        <taxon>Pterygota</taxon>
        <taxon>Neoptera</taxon>
        <taxon>Endopterygota</taxon>
        <taxon>Hymenoptera</taxon>
        <taxon>Apocrita</taxon>
        <taxon>Aculeata</taxon>
        <taxon>Formicoidea</taxon>
        <taxon>Formicidae</taxon>
        <taxon>Myrmicinae</taxon>
        <taxon>Cyphomyrmex</taxon>
    </lineage>
</organism>
<dbReference type="GO" id="GO:0003676">
    <property type="term" value="F:nucleic acid binding"/>
    <property type="evidence" value="ECO:0007669"/>
    <property type="project" value="InterPro"/>
</dbReference>
<dbReference type="Proteomes" id="UP000078542">
    <property type="component" value="Unassembled WGS sequence"/>
</dbReference>
<keyword evidence="4" id="KW-1185">Reference proteome</keyword>